<gene>
    <name evidence="2" type="ORF">UT84_C0003G0013</name>
</gene>
<feature type="region of interest" description="Disordered" evidence="1">
    <location>
        <begin position="1"/>
        <end position="21"/>
    </location>
</feature>
<dbReference type="Gene3D" id="3.90.1150.200">
    <property type="match status" value="1"/>
</dbReference>
<dbReference type="EMBL" id="LBYI01000003">
    <property type="protein sequence ID" value="KKR51018.1"/>
    <property type="molecule type" value="Genomic_DNA"/>
</dbReference>
<dbReference type="PATRIC" id="fig|1618405.3.peg.217"/>
<dbReference type="SUPFAM" id="SSF159888">
    <property type="entry name" value="YdhG-like"/>
    <property type="match status" value="1"/>
</dbReference>
<feature type="compositionally biased region" description="Basic and acidic residues" evidence="1">
    <location>
        <begin position="7"/>
        <end position="21"/>
    </location>
</feature>
<protein>
    <submittedName>
        <fullName evidence="2">Uncharacterized protein</fullName>
    </submittedName>
</protein>
<accession>A0A0G0REZ3</accession>
<proteinExistence type="predicted"/>
<dbReference type="AlphaFoldDB" id="A0A0G0REZ3"/>
<evidence type="ECO:0000313" key="3">
    <source>
        <dbReference type="Proteomes" id="UP000034531"/>
    </source>
</evidence>
<sequence length="151" mass="16642">MTNKNKQVVEKKARGFSDEERVAMQQRARELAAEAKSNKNKAQGESDVLAAIAAMSEPDRSIAKRLHALIKKTAPTLSPKTWYGFPAYAKDDKVVCFFQYAGKFKTRYATLGFNDTAKLDEGNMWPVAFALAKLTPAEEAKIAALVNKAVS</sequence>
<evidence type="ECO:0000313" key="2">
    <source>
        <dbReference type="EMBL" id="KKR51018.1"/>
    </source>
</evidence>
<evidence type="ECO:0000256" key="1">
    <source>
        <dbReference type="SAM" id="MobiDB-lite"/>
    </source>
</evidence>
<dbReference type="Proteomes" id="UP000034531">
    <property type="component" value="Unassembled WGS sequence"/>
</dbReference>
<comment type="caution">
    <text evidence="2">The sequence shown here is derived from an EMBL/GenBank/DDBJ whole genome shotgun (WGS) entry which is preliminary data.</text>
</comment>
<name>A0A0G0REZ3_9BACT</name>
<reference evidence="2 3" key="1">
    <citation type="journal article" date="2015" name="Nature">
        <title>rRNA introns, odd ribosomes, and small enigmatic genomes across a large radiation of phyla.</title>
        <authorList>
            <person name="Brown C.T."/>
            <person name="Hug L.A."/>
            <person name="Thomas B.C."/>
            <person name="Sharon I."/>
            <person name="Castelle C.J."/>
            <person name="Singh A."/>
            <person name="Wilkins M.J."/>
            <person name="Williams K.H."/>
            <person name="Banfield J.F."/>
        </authorList>
    </citation>
    <scope>NUCLEOTIDE SEQUENCE [LARGE SCALE GENOMIC DNA]</scope>
</reference>
<organism evidence="2 3">
    <name type="scientific">Candidatus Curtissbacteria bacterium GW2011_GWA1_40_16</name>
    <dbReference type="NCBI Taxonomy" id="1618405"/>
    <lineage>
        <taxon>Bacteria</taxon>
        <taxon>Candidatus Curtissiibacteriota</taxon>
    </lineage>
</organism>